<dbReference type="AlphaFoldDB" id="A0A9N9MDZ4"/>
<keyword evidence="3" id="KW-1185">Reference proteome</keyword>
<feature type="transmembrane region" description="Helical" evidence="1">
    <location>
        <begin position="7"/>
        <end position="24"/>
    </location>
</feature>
<dbReference type="Proteomes" id="UP001152799">
    <property type="component" value="Chromosome 10"/>
</dbReference>
<proteinExistence type="predicted"/>
<dbReference type="EMBL" id="OU892286">
    <property type="protein sequence ID" value="CAG9761751.1"/>
    <property type="molecule type" value="Genomic_DNA"/>
</dbReference>
<gene>
    <name evidence="2" type="ORF">CEUTPL_LOCUS2445</name>
</gene>
<keyword evidence="1" id="KW-0812">Transmembrane</keyword>
<keyword evidence="1" id="KW-0472">Membrane</keyword>
<organism evidence="2 3">
    <name type="scientific">Ceutorhynchus assimilis</name>
    <name type="common">cabbage seed weevil</name>
    <dbReference type="NCBI Taxonomy" id="467358"/>
    <lineage>
        <taxon>Eukaryota</taxon>
        <taxon>Metazoa</taxon>
        <taxon>Ecdysozoa</taxon>
        <taxon>Arthropoda</taxon>
        <taxon>Hexapoda</taxon>
        <taxon>Insecta</taxon>
        <taxon>Pterygota</taxon>
        <taxon>Neoptera</taxon>
        <taxon>Endopterygota</taxon>
        <taxon>Coleoptera</taxon>
        <taxon>Polyphaga</taxon>
        <taxon>Cucujiformia</taxon>
        <taxon>Curculionidae</taxon>
        <taxon>Ceutorhynchinae</taxon>
        <taxon>Ceutorhynchus</taxon>
    </lineage>
</organism>
<evidence type="ECO:0000256" key="1">
    <source>
        <dbReference type="SAM" id="Phobius"/>
    </source>
</evidence>
<dbReference type="OrthoDB" id="6578546at2759"/>
<evidence type="ECO:0000313" key="2">
    <source>
        <dbReference type="EMBL" id="CAG9761751.1"/>
    </source>
</evidence>
<name>A0A9N9MDZ4_9CUCU</name>
<sequence length="185" mass="22172">MQRQWKTRRTIGLILIIISAYLFIKVSNYEHKASVFLYNVHPNEPWEFVADFSNMKYLNPTIINFSITAESGNYNHWNYSTEYSEKLSHWPYLPNQAVAHFQIKANHEDNIYFIHSIHKTCMFMNLYCLYSESVFKFSKSNRTNGAQCEETIHYQCPVFLKPFCQREVLHQRHLIMDNLKKKFTK</sequence>
<reference evidence="2" key="1">
    <citation type="submission" date="2022-01" db="EMBL/GenBank/DDBJ databases">
        <authorList>
            <person name="King R."/>
        </authorList>
    </citation>
    <scope>NUCLEOTIDE SEQUENCE</scope>
</reference>
<accession>A0A9N9MDZ4</accession>
<keyword evidence="1" id="KW-1133">Transmembrane helix</keyword>
<protein>
    <submittedName>
        <fullName evidence="2">Uncharacterized protein</fullName>
    </submittedName>
</protein>
<evidence type="ECO:0000313" key="3">
    <source>
        <dbReference type="Proteomes" id="UP001152799"/>
    </source>
</evidence>